<evidence type="ECO:0000256" key="2">
    <source>
        <dbReference type="SAM" id="SignalP"/>
    </source>
</evidence>
<dbReference type="Gene3D" id="3.30.450.30">
    <property type="entry name" value="Dynein light chain 2a, cytoplasmic"/>
    <property type="match status" value="1"/>
</dbReference>
<reference evidence="4" key="1">
    <citation type="journal article" date="2014" name="Proc. Natl. Acad. Sci. U.S.A.">
        <title>Extensive sampling of basidiomycete genomes demonstrates inadequacy of the white-rot/brown-rot paradigm for wood decay fungi.</title>
        <authorList>
            <person name="Riley R."/>
            <person name="Salamov A.A."/>
            <person name="Brown D.W."/>
            <person name="Nagy L.G."/>
            <person name="Floudas D."/>
            <person name="Held B.W."/>
            <person name="Levasseur A."/>
            <person name="Lombard V."/>
            <person name="Morin E."/>
            <person name="Otillar R."/>
            <person name="Lindquist E.A."/>
            <person name="Sun H."/>
            <person name="LaButti K.M."/>
            <person name="Schmutz J."/>
            <person name="Jabbour D."/>
            <person name="Luo H."/>
            <person name="Baker S.E."/>
            <person name="Pisabarro A.G."/>
            <person name="Walton J.D."/>
            <person name="Blanchette R.A."/>
            <person name="Henrissat B."/>
            <person name="Martin F."/>
            <person name="Cullen D."/>
            <person name="Hibbett D.S."/>
            <person name="Grigoriev I.V."/>
        </authorList>
    </citation>
    <scope>NUCLEOTIDE SEQUENCE [LARGE SCALE GENOMIC DNA]</scope>
    <source>
        <strain evidence="4">FD-172 SS1</strain>
    </source>
</reference>
<keyword evidence="2" id="KW-0732">Signal</keyword>
<feature type="region of interest" description="Disordered" evidence="1">
    <location>
        <begin position="63"/>
        <end position="91"/>
    </location>
</feature>
<evidence type="ECO:0008006" key="5">
    <source>
        <dbReference type="Google" id="ProtNLM"/>
    </source>
</evidence>
<dbReference type="EMBL" id="KL198031">
    <property type="protein sequence ID" value="KDQ15551.1"/>
    <property type="molecule type" value="Genomic_DNA"/>
</dbReference>
<feature type="compositionally biased region" description="Acidic residues" evidence="1">
    <location>
        <begin position="69"/>
        <end position="91"/>
    </location>
</feature>
<proteinExistence type="predicted"/>
<feature type="chain" id="PRO_5001641686" description="Roadblock/LAMTOR2 domain-containing protein" evidence="2">
    <location>
        <begin position="23"/>
        <end position="188"/>
    </location>
</feature>
<sequence>MLVLSNISALLSQLLSPPAVHTSMLLTPQGVLVAFAAMPGPVSSEDRVKAVVGLGGQIWRERVGGVGVGDDDDGDGGEDEGEGGGERDEEWPCMAECELGRLLVLPIFPSASPSSPSSSETPRPALPRSHTHSSRPALVLVLNATGDVPWGLLRLKGIALAEFLSERLALVGDQLTAPPVQAPASRRP</sequence>
<dbReference type="InParanoid" id="A0A067MVF4"/>
<keyword evidence="4" id="KW-1185">Reference proteome</keyword>
<dbReference type="AlphaFoldDB" id="A0A067MVF4"/>
<name>A0A067MVF4_BOTB1</name>
<protein>
    <recommendedName>
        <fullName evidence="5">Roadblock/LAMTOR2 domain-containing protein</fullName>
    </recommendedName>
</protein>
<dbReference type="OrthoDB" id="3201641at2759"/>
<gene>
    <name evidence="3" type="ORF">BOTBODRAFT_54461</name>
</gene>
<evidence type="ECO:0000313" key="3">
    <source>
        <dbReference type="EMBL" id="KDQ15551.1"/>
    </source>
</evidence>
<dbReference type="HOGENOM" id="CLU_142954_0_0_1"/>
<feature type="region of interest" description="Disordered" evidence="1">
    <location>
        <begin position="111"/>
        <end position="132"/>
    </location>
</feature>
<evidence type="ECO:0000313" key="4">
    <source>
        <dbReference type="Proteomes" id="UP000027195"/>
    </source>
</evidence>
<accession>A0A067MVF4</accession>
<organism evidence="3 4">
    <name type="scientific">Botryobasidium botryosum (strain FD-172 SS1)</name>
    <dbReference type="NCBI Taxonomy" id="930990"/>
    <lineage>
        <taxon>Eukaryota</taxon>
        <taxon>Fungi</taxon>
        <taxon>Dikarya</taxon>
        <taxon>Basidiomycota</taxon>
        <taxon>Agaricomycotina</taxon>
        <taxon>Agaricomycetes</taxon>
        <taxon>Cantharellales</taxon>
        <taxon>Botryobasidiaceae</taxon>
        <taxon>Botryobasidium</taxon>
    </lineage>
</organism>
<dbReference type="Proteomes" id="UP000027195">
    <property type="component" value="Unassembled WGS sequence"/>
</dbReference>
<evidence type="ECO:0000256" key="1">
    <source>
        <dbReference type="SAM" id="MobiDB-lite"/>
    </source>
</evidence>
<feature type="signal peptide" evidence="2">
    <location>
        <begin position="1"/>
        <end position="22"/>
    </location>
</feature>